<gene>
    <name evidence="2" type="ORF">ZT1A5_G7969</name>
</gene>
<dbReference type="PANTHER" id="PTHR44167">
    <property type="entry name" value="OVARIAN-SPECIFIC SERINE/THREONINE-PROTEIN KINASE LOK-RELATED"/>
    <property type="match status" value="1"/>
</dbReference>
<dbReference type="GO" id="GO:0004674">
    <property type="term" value="F:protein serine/threonine kinase activity"/>
    <property type="evidence" value="ECO:0007669"/>
    <property type="project" value="TreeGrafter"/>
</dbReference>
<feature type="domain" description="Protein kinase" evidence="1">
    <location>
        <begin position="1"/>
        <end position="262"/>
    </location>
</feature>
<organism evidence="2 3">
    <name type="scientific">Zymoseptoria tritici ST99CH_1A5</name>
    <dbReference type="NCBI Taxonomy" id="1276529"/>
    <lineage>
        <taxon>Eukaryota</taxon>
        <taxon>Fungi</taxon>
        <taxon>Dikarya</taxon>
        <taxon>Ascomycota</taxon>
        <taxon>Pezizomycotina</taxon>
        <taxon>Dothideomycetes</taxon>
        <taxon>Dothideomycetidae</taxon>
        <taxon>Mycosphaerellales</taxon>
        <taxon>Mycosphaerellaceae</taxon>
        <taxon>Zymoseptoria</taxon>
    </lineage>
</organism>
<evidence type="ECO:0000313" key="3">
    <source>
        <dbReference type="Proteomes" id="UP000215453"/>
    </source>
</evidence>
<evidence type="ECO:0000259" key="1">
    <source>
        <dbReference type="PROSITE" id="PS50011"/>
    </source>
</evidence>
<evidence type="ECO:0000313" key="2">
    <source>
        <dbReference type="EMBL" id="SMY26526.1"/>
    </source>
</evidence>
<dbReference type="InterPro" id="IPR011009">
    <property type="entry name" value="Kinase-like_dom_sf"/>
</dbReference>
<reference evidence="2 3" key="1">
    <citation type="submission" date="2016-10" db="EMBL/GenBank/DDBJ databases">
        <authorList>
            <person name="Varghese N."/>
        </authorList>
    </citation>
    <scope>NUCLEOTIDE SEQUENCE [LARGE SCALE GENOMIC DNA]</scope>
</reference>
<dbReference type="InterPro" id="IPR000719">
    <property type="entry name" value="Prot_kinase_dom"/>
</dbReference>
<sequence>MRELGQGTFGKVYMERCIKGEREQQVHAVKRIRKTEDYDWTRELRAVALFSAERFRNFFVESTGWYESNSHIYITMEFLEHGDLQKFLALPLPELEAQTIMFQVLQGLKAMHDQGFAHRDLKPGNIMVAAPGPDWWIKIADFGICKRATAGITELRSALGTLTYMAPEIHGLIGEDHDARQYTDAVDLWAAGVIAHVILANKTPFPDMGSLTRYATGLSMFPVETLLAQAISDAGCDFVHQCVMRNPSERPEASVALRHPWFARLNQIASGSVNGFIYDTGVDSDGVSILTASDADHTSSTGVAGPLTAKTTSTEYSATWRTNDVDFREPLLQSLEGDAASNRASTMDVSAADPASSVYDTAPLLGTSRYGKCDPWMDTTGEDSCEDKAVVSVGLSEKAFVAAEQGGAHFPSSKVPAGPLGRAWNLFDKDNLGPVVKPVHAVHDTSSGIRSPGNLPPARGSVAFHVPHEELPKVVEICS</sequence>
<accession>A0A1Y6LQ43</accession>
<dbReference type="InterPro" id="IPR008271">
    <property type="entry name" value="Ser/Thr_kinase_AS"/>
</dbReference>
<name>A0A1Y6LQ43_ZYMTR</name>
<dbReference type="GO" id="GO:0005634">
    <property type="term" value="C:nucleus"/>
    <property type="evidence" value="ECO:0007669"/>
    <property type="project" value="TreeGrafter"/>
</dbReference>
<dbReference type="GO" id="GO:0005524">
    <property type="term" value="F:ATP binding"/>
    <property type="evidence" value="ECO:0007669"/>
    <property type="project" value="InterPro"/>
</dbReference>
<dbReference type="GO" id="GO:0044773">
    <property type="term" value="P:mitotic DNA damage checkpoint signaling"/>
    <property type="evidence" value="ECO:0007669"/>
    <property type="project" value="TreeGrafter"/>
</dbReference>
<dbReference type="PROSITE" id="PS50011">
    <property type="entry name" value="PROTEIN_KINASE_DOM"/>
    <property type="match status" value="1"/>
</dbReference>
<dbReference type="SMART" id="SM00220">
    <property type="entry name" value="S_TKc"/>
    <property type="match status" value="1"/>
</dbReference>
<dbReference type="PROSITE" id="PS00108">
    <property type="entry name" value="PROTEIN_KINASE_ST"/>
    <property type="match status" value="1"/>
</dbReference>
<protein>
    <recommendedName>
        <fullName evidence="1">Protein kinase domain-containing protein</fullName>
    </recommendedName>
</protein>
<dbReference type="AlphaFoldDB" id="A0A1Y6LQ43"/>
<dbReference type="EMBL" id="LT882682">
    <property type="protein sequence ID" value="SMY26526.1"/>
    <property type="molecule type" value="Genomic_DNA"/>
</dbReference>
<proteinExistence type="predicted"/>
<dbReference type="Pfam" id="PF00069">
    <property type="entry name" value="Pkinase"/>
    <property type="match status" value="1"/>
</dbReference>
<dbReference type="Gene3D" id="1.10.510.10">
    <property type="entry name" value="Transferase(Phosphotransferase) domain 1"/>
    <property type="match status" value="1"/>
</dbReference>
<dbReference type="GO" id="GO:0005737">
    <property type="term" value="C:cytoplasm"/>
    <property type="evidence" value="ECO:0007669"/>
    <property type="project" value="TreeGrafter"/>
</dbReference>
<dbReference type="SUPFAM" id="SSF56112">
    <property type="entry name" value="Protein kinase-like (PK-like)"/>
    <property type="match status" value="1"/>
</dbReference>
<dbReference type="Proteomes" id="UP000215453">
    <property type="component" value="Chromosome 7"/>
</dbReference>
<dbReference type="PANTHER" id="PTHR44167:SF31">
    <property type="entry name" value="PROTEIN CBG02007"/>
    <property type="match status" value="1"/>
</dbReference>